<comment type="caution">
    <text evidence="1">The sequence shown here is derived from an EMBL/GenBank/DDBJ whole genome shotgun (WGS) entry which is preliminary data.</text>
</comment>
<proteinExistence type="predicted"/>
<name>A0A2S6Z6V7_9XANT</name>
<protein>
    <submittedName>
        <fullName evidence="1">Uncharacterized protein</fullName>
    </submittedName>
</protein>
<keyword evidence="2" id="KW-1185">Reference proteome</keyword>
<evidence type="ECO:0000313" key="1">
    <source>
        <dbReference type="EMBL" id="PPT77353.1"/>
    </source>
</evidence>
<dbReference type="AlphaFoldDB" id="A0A2S6Z6V7"/>
<accession>A0A2S6Z6V7</accession>
<dbReference type="PROSITE" id="PS51257">
    <property type="entry name" value="PROKAR_LIPOPROTEIN"/>
    <property type="match status" value="1"/>
</dbReference>
<evidence type="ECO:0000313" key="2">
    <source>
        <dbReference type="Proteomes" id="UP000239898"/>
    </source>
</evidence>
<dbReference type="EMBL" id="MIGX01000186">
    <property type="protein sequence ID" value="PPT77353.1"/>
    <property type="molecule type" value="Genomic_DNA"/>
</dbReference>
<gene>
    <name evidence="1" type="ORF">XthCFBP4691_19395</name>
</gene>
<dbReference type="RefSeq" id="WP_128421873.1">
    <property type="nucleotide sequence ID" value="NZ_CP049017.1"/>
</dbReference>
<organism evidence="1 2">
    <name type="scientific">Xanthomonas theicola</name>
    <dbReference type="NCBI Taxonomy" id="56464"/>
    <lineage>
        <taxon>Bacteria</taxon>
        <taxon>Pseudomonadati</taxon>
        <taxon>Pseudomonadota</taxon>
        <taxon>Gammaproteobacteria</taxon>
        <taxon>Lysobacterales</taxon>
        <taxon>Lysobacteraceae</taxon>
        <taxon>Xanthomonas</taxon>
    </lineage>
</organism>
<dbReference type="Proteomes" id="UP000239898">
    <property type="component" value="Unassembled WGS sequence"/>
</dbReference>
<sequence length="63" mass="6701">MNTARHVAPLILTLLVSTGCQPRKTGMFSTLEMGEDGLVDGYGIFIIQGDRATGADTGRYAIV</sequence>
<reference evidence="1 2" key="1">
    <citation type="submission" date="2016-08" db="EMBL/GenBank/DDBJ databases">
        <title>Evolution of the type three secretion system and type three effector repertoires in Xanthomonas.</title>
        <authorList>
            <person name="Merda D."/>
            <person name="Briand M."/>
            <person name="Bosis E."/>
            <person name="Rousseau C."/>
            <person name="Portier P."/>
            <person name="Jacques M.-A."/>
            <person name="Fischer-Le Saux M."/>
        </authorList>
    </citation>
    <scope>NUCLEOTIDE SEQUENCE [LARGE SCALE GENOMIC DNA]</scope>
    <source>
        <strain evidence="1 2">CFBP 4691</strain>
    </source>
</reference>